<proteinExistence type="predicted"/>
<feature type="region of interest" description="Disordered" evidence="1">
    <location>
        <begin position="1"/>
        <end position="25"/>
    </location>
</feature>
<accession>A0A6J4R9N0</accession>
<evidence type="ECO:0000313" key="2">
    <source>
        <dbReference type="EMBL" id="CAA9464154.1"/>
    </source>
</evidence>
<sequence length="38" mass="4145">CRPPTRRTTGPPSPTPRKSRSGPGKKDCLRRFCCSGSL</sequence>
<dbReference type="AlphaFoldDB" id="A0A6J4R9N0"/>
<feature type="non-terminal residue" evidence="2">
    <location>
        <position position="38"/>
    </location>
</feature>
<evidence type="ECO:0000256" key="1">
    <source>
        <dbReference type="SAM" id="MobiDB-lite"/>
    </source>
</evidence>
<name>A0A6J4R9N0_9ACTN</name>
<feature type="compositionally biased region" description="Low complexity" evidence="1">
    <location>
        <begin position="1"/>
        <end position="10"/>
    </location>
</feature>
<gene>
    <name evidence="2" type="ORF">AVDCRST_MAG28-3752</name>
</gene>
<protein>
    <submittedName>
        <fullName evidence="2">Uncharacterized protein</fullName>
    </submittedName>
</protein>
<reference evidence="2" key="1">
    <citation type="submission" date="2020-02" db="EMBL/GenBank/DDBJ databases">
        <authorList>
            <person name="Meier V. D."/>
        </authorList>
    </citation>
    <scope>NUCLEOTIDE SEQUENCE</scope>
    <source>
        <strain evidence="2">AVDCRST_MAG28</strain>
    </source>
</reference>
<organism evidence="2">
    <name type="scientific">uncultured Rubrobacteraceae bacterium</name>
    <dbReference type="NCBI Taxonomy" id="349277"/>
    <lineage>
        <taxon>Bacteria</taxon>
        <taxon>Bacillati</taxon>
        <taxon>Actinomycetota</taxon>
        <taxon>Rubrobacteria</taxon>
        <taxon>Rubrobacterales</taxon>
        <taxon>Rubrobacteraceae</taxon>
        <taxon>environmental samples</taxon>
    </lineage>
</organism>
<feature type="non-terminal residue" evidence="2">
    <location>
        <position position="1"/>
    </location>
</feature>
<dbReference type="EMBL" id="CADCVE010000096">
    <property type="protein sequence ID" value="CAA9464154.1"/>
    <property type="molecule type" value="Genomic_DNA"/>
</dbReference>